<evidence type="ECO:0000313" key="2">
    <source>
        <dbReference type="EMBL" id="OUP71031.1"/>
    </source>
</evidence>
<gene>
    <name evidence="1" type="primary">gph_1</name>
    <name evidence="2" type="ORF">B5F11_02895</name>
    <name evidence="1" type="ORF">ERS852551_01209</name>
</gene>
<dbReference type="InterPro" id="IPR023214">
    <property type="entry name" value="HAD_sf"/>
</dbReference>
<dbReference type="GeneID" id="72465359"/>
<dbReference type="InterPro" id="IPR006439">
    <property type="entry name" value="HAD-SF_hydro_IA"/>
</dbReference>
<dbReference type="PANTHER" id="PTHR43434:SF1">
    <property type="entry name" value="PHOSPHOGLYCOLATE PHOSPHATASE"/>
    <property type="match status" value="1"/>
</dbReference>
<evidence type="ECO:0000313" key="1">
    <source>
        <dbReference type="EMBL" id="CUP56762.1"/>
    </source>
</evidence>
<dbReference type="PROSITE" id="PS01228">
    <property type="entry name" value="COF_1"/>
    <property type="match status" value="1"/>
</dbReference>
<dbReference type="PANTHER" id="PTHR43434">
    <property type="entry name" value="PHOSPHOGLYCOLATE PHOSPHATASE"/>
    <property type="match status" value="1"/>
</dbReference>
<dbReference type="Proteomes" id="UP000095765">
    <property type="component" value="Unassembled WGS sequence"/>
</dbReference>
<dbReference type="NCBIfam" id="TIGR01549">
    <property type="entry name" value="HAD-SF-IA-v1"/>
    <property type="match status" value="1"/>
</dbReference>
<dbReference type="InterPro" id="IPR050155">
    <property type="entry name" value="HAD-like_hydrolase_sf"/>
</dbReference>
<dbReference type="GO" id="GO:0006281">
    <property type="term" value="P:DNA repair"/>
    <property type="evidence" value="ECO:0007669"/>
    <property type="project" value="TreeGrafter"/>
</dbReference>
<evidence type="ECO:0000313" key="3">
    <source>
        <dbReference type="Proteomes" id="UP000095765"/>
    </source>
</evidence>
<reference evidence="1 3" key="1">
    <citation type="submission" date="2015-09" db="EMBL/GenBank/DDBJ databases">
        <authorList>
            <consortium name="Pathogen Informatics"/>
        </authorList>
    </citation>
    <scope>NUCLEOTIDE SEQUENCE [LARGE SCALE GENOMIC DNA]</scope>
    <source>
        <strain evidence="1 3">2789STDY5834939</strain>
    </source>
</reference>
<dbReference type="SFLD" id="SFLDS00003">
    <property type="entry name" value="Haloacid_Dehalogenase"/>
    <property type="match status" value="1"/>
</dbReference>
<dbReference type="AlphaFoldDB" id="A0A174P767"/>
<name>A0A174P767_9FIRM</name>
<protein>
    <submittedName>
        <fullName evidence="1">Phosphoglycolate phosphatase</fullName>
        <ecNumber evidence="1">3.1.3.18</ecNumber>
    </submittedName>
</protein>
<dbReference type="Gene3D" id="1.10.150.240">
    <property type="entry name" value="Putative phosphatase, domain 2"/>
    <property type="match status" value="1"/>
</dbReference>
<proteinExistence type="predicted"/>
<dbReference type="Pfam" id="PF13419">
    <property type="entry name" value="HAD_2"/>
    <property type="match status" value="1"/>
</dbReference>
<keyword evidence="1" id="KW-0378">Hydrolase</keyword>
<evidence type="ECO:0000313" key="4">
    <source>
        <dbReference type="Proteomes" id="UP000196386"/>
    </source>
</evidence>
<dbReference type="EC" id="3.1.3.18" evidence="1"/>
<dbReference type="Proteomes" id="UP000196386">
    <property type="component" value="Unassembled WGS sequence"/>
</dbReference>
<dbReference type="SUPFAM" id="SSF56784">
    <property type="entry name" value="HAD-like"/>
    <property type="match status" value="1"/>
</dbReference>
<dbReference type="EMBL" id="CZBE01000007">
    <property type="protein sequence ID" value="CUP56762.1"/>
    <property type="molecule type" value="Genomic_DNA"/>
</dbReference>
<dbReference type="Gene3D" id="3.40.50.1000">
    <property type="entry name" value="HAD superfamily/HAD-like"/>
    <property type="match status" value="1"/>
</dbReference>
<reference evidence="4" key="2">
    <citation type="submission" date="2017-04" db="EMBL/GenBank/DDBJ databases">
        <title>Function of individual gut microbiota members based on whole genome sequencing of pure cultures obtained from chicken caecum.</title>
        <authorList>
            <person name="Medvecky M."/>
            <person name="Cejkova D."/>
            <person name="Polansky O."/>
            <person name="Karasova D."/>
            <person name="Kubasova T."/>
            <person name="Cizek A."/>
            <person name="Rychlik I."/>
        </authorList>
    </citation>
    <scope>NUCLEOTIDE SEQUENCE [LARGE SCALE GENOMIC DNA]</scope>
    <source>
        <strain evidence="4">An175</strain>
    </source>
</reference>
<accession>A0A174P767</accession>
<dbReference type="EMBL" id="NFKP01000002">
    <property type="protein sequence ID" value="OUP71031.1"/>
    <property type="molecule type" value="Genomic_DNA"/>
</dbReference>
<organism evidence="1 3">
    <name type="scientific">Anaerotruncus colihominis</name>
    <dbReference type="NCBI Taxonomy" id="169435"/>
    <lineage>
        <taxon>Bacteria</taxon>
        <taxon>Bacillati</taxon>
        <taxon>Bacillota</taxon>
        <taxon>Clostridia</taxon>
        <taxon>Eubacteriales</taxon>
        <taxon>Oscillospiraceae</taxon>
        <taxon>Anaerotruncus</taxon>
    </lineage>
</organism>
<dbReference type="InterPro" id="IPR036412">
    <property type="entry name" value="HAD-like_sf"/>
</dbReference>
<dbReference type="InterPro" id="IPR041492">
    <property type="entry name" value="HAD_2"/>
</dbReference>
<dbReference type="GO" id="GO:0005829">
    <property type="term" value="C:cytosol"/>
    <property type="evidence" value="ECO:0007669"/>
    <property type="project" value="TreeGrafter"/>
</dbReference>
<sequence length="216" mass="23563">MIKLVIFDLDGTLLNTIDDLAAAGNHVCAAHGWPTHTSEQFRYFVGDGVYKLIERMTPAGAAETPETVQCLRDEFNAYYNSHSCDLTVPYTGVPELLKKLDARGIAAAVLSNKPDTFTQQLCANLLGGRFAVVHGQREGRPTKPDESLTREILLQTCVRPDECIYVGDSGVDMRTAKNGGLFAVGALWGFRTRKELLENGADALADSPLDVLEYIG</sequence>
<dbReference type="GO" id="GO:0008967">
    <property type="term" value="F:phosphoglycolate phosphatase activity"/>
    <property type="evidence" value="ECO:0007669"/>
    <property type="project" value="UniProtKB-EC"/>
</dbReference>
<dbReference type="InterPro" id="IPR023198">
    <property type="entry name" value="PGP-like_dom2"/>
</dbReference>
<dbReference type="SFLD" id="SFLDG01129">
    <property type="entry name" value="C1.5:_HAD__Beta-PGM__Phosphata"/>
    <property type="match status" value="1"/>
</dbReference>
<dbReference type="RefSeq" id="WP_006875396.1">
    <property type="nucleotide sequence ID" value="NZ_CABIWA010000009.1"/>
</dbReference>
<dbReference type="OrthoDB" id="9807630at2"/>
<reference evidence="2" key="3">
    <citation type="journal article" date="2018" name="BMC Genomics">
        <title>Whole genome sequencing and function prediction of 133 gut anaerobes isolated from chicken caecum in pure cultures.</title>
        <authorList>
            <person name="Medvecky M."/>
            <person name="Cejkova D."/>
            <person name="Polansky O."/>
            <person name="Karasova D."/>
            <person name="Kubasova T."/>
            <person name="Cizek A."/>
            <person name="Rychlik I."/>
        </authorList>
    </citation>
    <scope>NUCLEOTIDE SEQUENCE</scope>
    <source>
        <strain evidence="2">An175</strain>
    </source>
</reference>